<dbReference type="PATRIC" id="fig|1706438.3.peg.1515"/>
<reference evidence="5 6" key="1">
    <citation type="journal article" date="2016" name="ISME J.">
        <title>Chasing the elusive Euryarchaeota class WSA2: genomes reveal a uniquely fastidious methyl-reducing methanogen.</title>
        <authorList>
            <person name="Nobu M.K."/>
            <person name="Narihiro T."/>
            <person name="Kuroda K."/>
            <person name="Mei R."/>
            <person name="Liu W.T."/>
        </authorList>
    </citation>
    <scope>NUCLEOTIDE SEQUENCE [LARGE SCALE GENOMIC DNA]</scope>
    <source>
        <strain evidence="2">B03fssc0709_Meth_Bin005</strain>
        <strain evidence="3">B15fssc0709_Meth_Bin003</strain>
        <strain evidence="4">BMIXfssc0709_Meth_Bin006</strain>
    </source>
</reference>
<dbReference type="PATRIC" id="fig|1706437.3.peg.881"/>
<evidence type="ECO:0000256" key="1">
    <source>
        <dbReference type="SAM" id="Coils"/>
    </source>
</evidence>
<dbReference type="PANTHER" id="PTHR35610">
    <property type="entry name" value="3-ISOPROPYLMALATE DEHYDRATASE-RELATED"/>
    <property type="match status" value="1"/>
</dbReference>
<dbReference type="Proteomes" id="UP000092403">
    <property type="component" value="Unassembled WGS sequence"/>
</dbReference>
<dbReference type="InterPro" id="IPR004426">
    <property type="entry name" value="MJ1210-like"/>
</dbReference>
<dbReference type="Gene3D" id="3.40.50.10900">
    <property type="entry name" value="PAC-like subunit"/>
    <property type="match status" value="1"/>
</dbReference>
<protein>
    <submittedName>
        <fullName evidence="3">PAC2 family protein</fullName>
    </submittedName>
</protein>
<dbReference type="NCBIfam" id="TIGR00162">
    <property type="entry name" value="proteasome assembly chaperone family protein"/>
    <property type="match status" value="1"/>
</dbReference>
<evidence type="ECO:0000313" key="5">
    <source>
        <dbReference type="Proteomes" id="UP000091929"/>
    </source>
</evidence>
<dbReference type="PANTHER" id="PTHR35610:SF7">
    <property type="entry name" value="3-ISOPROPYLMALATE DEHYDRATASE"/>
    <property type="match status" value="1"/>
</dbReference>
<evidence type="ECO:0000313" key="4">
    <source>
        <dbReference type="EMBL" id="KYC49423.1"/>
    </source>
</evidence>
<comment type="caution">
    <text evidence="3">The sequence shown here is derived from an EMBL/GenBank/DDBJ whole genome shotgun (WGS) entry which is preliminary data.</text>
</comment>
<organism evidence="3 5">
    <name type="scientific">Candidatus Methanofastidiosum methylothiophilum</name>
    <dbReference type="NCBI Taxonomy" id="1705564"/>
    <lineage>
        <taxon>Archaea</taxon>
        <taxon>Methanobacteriati</taxon>
        <taxon>Methanobacteriota</taxon>
        <taxon>Stenosarchaea group</taxon>
        <taxon>Candidatus Methanofastidiosia</taxon>
        <taxon>Candidatus Methanofastidiosales</taxon>
        <taxon>Candidatus Methanofastidiosaceae</taxon>
        <taxon>Candidatus Methanofastidiosum</taxon>
    </lineage>
</organism>
<dbReference type="EMBL" id="LNJC01000036">
    <property type="protein sequence ID" value="KYC49423.1"/>
    <property type="molecule type" value="Genomic_DNA"/>
</dbReference>
<dbReference type="AlphaFoldDB" id="A0A150ISG9"/>
<dbReference type="SUPFAM" id="SSF159659">
    <property type="entry name" value="Cgl1923-like"/>
    <property type="match status" value="1"/>
</dbReference>
<dbReference type="Proteomes" id="UP000092401">
    <property type="component" value="Unassembled WGS sequence"/>
</dbReference>
<keyword evidence="1" id="KW-0175">Coiled coil</keyword>
<accession>A0A150IWR3</accession>
<feature type="coiled-coil region" evidence="1">
    <location>
        <begin position="211"/>
        <end position="248"/>
    </location>
</feature>
<dbReference type="Proteomes" id="UP000091929">
    <property type="component" value="Unassembled WGS sequence"/>
</dbReference>
<dbReference type="Pfam" id="PF09754">
    <property type="entry name" value="PAC2"/>
    <property type="match status" value="1"/>
</dbReference>
<dbReference type="PATRIC" id="fig|1706436.3.peg.1278"/>
<dbReference type="EMBL" id="LNGF01000016">
    <property type="protein sequence ID" value="KYC47795.1"/>
    <property type="molecule type" value="Genomic_DNA"/>
</dbReference>
<dbReference type="EMBL" id="LNGE01000034">
    <property type="protein sequence ID" value="KYC45003.1"/>
    <property type="molecule type" value="Genomic_DNA"/>
</dbReference>
<sequence>MKETYIIEEIKDVKLENPIFVEGLPGIGLVGKLAADHLIQELKAVKFADLYSPRFPHQALVEKDSTMRLMKNEFYYYTGGKRDILFLSGDTQPPPTDAYGHYEISTTILDFVEKFGVKEMFTLGGYSTGGYPVKEPKVLGAASDVETVEKYKDKNIVFREDPGSAIVGASGLLIAMGKLRNMKGLCLLGESPGYIIDAKASKAVLQVLVDILELDINMEELDKRAEETEKALSKIQEMQKNMNEYQTLPPGNEETGYIR</sequence>
<name>A0A150ISG9_9EURY</name>
<dbReference type="InterPro" id="IPR019151">
    <property type="entry name" value="Proteasome_assmbl_chaperone_2"/>
</dbReference>
<dbReference type="InterPro" id="IPR038389">
    <property type="entry name" value="PSMG2_sf"/>
</dbReference>
<evidence type="ECO:0000313" key="6">
    <source>
        <dbReference type="Proteomes" id="UP000092401"/>
    </source>
</evidence>
<accession>A0A150ISG9</accession>
<proteinExistence type="predicted"/>
<gene>
    <name evidence="2" type="ORF">APG10_01263</name>
    <name evidence="3" type="ORF">APG11_00873</name>
    <name evidence="4" type="ORF">APG12_01511</name>
</gene>
<accession>A0A150IJ16</accession>
<evidence type="ECO:0000313" key="3">
    <source>
        <dbReference type="EMBL" id="KYC47795.1"/>
    </source>
</evidence>
<evidence type="ECO:0000313" key="2">
    <source>
        <dbReference type="EMBL" id="KYC45003.1"/>
    </source>
</evidence>